<dbReference type="Proteomes" id="UP000777774">
    <property type="component" value="Unassembled WGS sequence"/>
</dbReference>
<evidence type="ECO:0000313" key="2">
    <source>
        <dbReference type="EMBL" id="NKY39841.1"/>
    </source>
</evidence>
<keyword evidence="3" id="KW-1185">Reference proteome</keyword>
<dbReference type="Gene3D" id="2.60.120.10">
    <property type="entry name" value="Jelly Rolls"/>
    <property type="match status" value="1"/>
</dbReference>
<dbReference type="EMBL" id="JAAXOY010000221">
    <property type="protein sequence ID" value="NKY39841.1"/>
    <property type="molecule type" value="Genomic_DNA"/>
</dbReference>
<name>A0ABX1K0R9_9CELL</name>
<dbReference type="SUPFAM" id="SSF51182">
    <property type="entry name" value="RmlC-like cupins"/>
    <property type="match status" value="1"/>
</dbReference>
<dbReference type="InterPro" id="IPR011051">
    <property type="entry name" value="RmlC_Cupin_sf"/>
</dbReference>
<organism evidence="2 3">
    <name type="scientific">Cellulomonas septica</name>
    <dbReference type="NCBI Taxonomy" id="285080"/>
    <lineage>
        <taxon>Bacteria</taxon>
        <taxon>Bacillati</taxon>
        <taxon>Actinomycetota</taxon>
        <taxon>Actinomycetes</taxon>
        <taxon>Micrococcales</taxon>
        <taxon>Cellulomonadaceae</taxon>
        <taxon>Cellulomonas</taxon>
    </lineage>
</organism>
<dbReference type="RefSeq" id="WP_168678871.1">
    <property type="nucleotide sequence ID" value="NZ_JAAXOY010000221.1"/>
</dbReference>
<dbReference type="CDD" id="cd02208">
    <property type="entry name" value="cupin_RmlC-like"/>
    <property type="match status" value="1"/>
</dbReference>
<protein>
    <submittedName>
        <fullName evidence="2">Cupin domain-containing protein</fullName>
    </submittedName>
</protein>
<feature type="domain" description="Cupin type-2" evidence="1">
    <location>
        <begin position="36"/>
        <end position="101"/>
    </location>
</feature>
<proteinExistence type="predicted"/>
<comment type="caution">
    <text evidence="2">The sequence shown here is derived from an EMBL/GenBank/DDBJ whole genome shotgun (WGS) entry which is preliminary data.</text>
</comment>
<gene>
    <name evidence="2" type="ORF">HGA02_09955</name>
</gene>
<accession>A0ABX1K0R9</accession>
<evidence type="ECO:0000313" key="3">
    <source>
        <dbReference type="Proteomes" id="UP000777774"/>
    </source>
</evidence>
<dbReference type="InterPro" id="IPR013096">
    <property type="entry name" value="Cupin_2"/>
</dbReference>
<evidence type="ECO:0000259" key="1">
    <source>
        <dbReference type="Pfam" id="PF07883"/>
    </source>
</evidence>
<reference evidence="2 3" key="1">
    <citation type="submission" date="2020-04" db="EMBL/GenBank/DDBJ databases">
        <title>MicrobeNet Type strains.</title>
        <authorList>
            <person name="Nicholson A.C."/>
        </authorList>
    </citation>
    <scope>NUCLEOTIDE SEQUENCE [LARGE SCALE GENOMIC DNA]</scope>
    <source>
        <strain evidence="2 3">ATCC BAA-787</strain>
    </source>
</reference>
<dbReference type="InterPro" id="IPR014710">
    <property type="entry name" value="RmlC-like_jellyroll"/>
</dbReference>
<sequence length="118" mass="12645">MRLFDVVRYPLDRFDSAGVLLEAVPPTTGATSVHVARLDAGGTIGRHRAVRRQVLGVVSGDVEVQTDDEPRVVAGPGTLVVWEPGEMHQSWAVTDAVLVVVETSGDLDLADPFVERTA</sequence>
<dbReference type="Pfam" id="PF07883">
    <property type="entry name" value="Cupin_2"/>
    <property type="match status" value="1"/>
</dbReference>